<dbReference type="RefSeq" id="WP_180848674.1">
    <property type="nucleotide sequence ID" value="NZ_CP047418.1"/>
</dbReference>
<dbReference type="AlphaFoldDB" id="A0A7H9EMG0"/>
<sequence length="134" mass="14996">MEKIVLTQTQEDYTITLTACLINKDLLLTITGGDVPHIGTVTTYTQETHTTECIRFPSHDGRFHKDDVLATRVLKNIQAALPGNCVITVGVHVNHITPSQIRASFIMVNNLSSQLYTWLTKPHSFTDPVYYPAK</sequence>
<feature type="domain" description="Prenylated flavin chaperone LpdD-like" evidence="1">
    <location>
        <begin position="10"/>
        <end position="119"/>
    </location>
</feature>
<protein>
    <submittedName>
        <fullName evidence="2">Amino acid decarboxylase</fullName>
    </submittedName>
</protein>
<reference evidence="2 3" key="1">
    <citation type="submission" date="2020-01" db="EMBL/GenBank/DDBJ databases">
        <title>Complete and circular genome sequences of six lactobacillus isolates from horses.</title>
        <authorList>
            <person name="Hassan H.M."/>
        </authorList>
    </citation>
    <scope>NUCLEOTIDE SEQUENCE [LARGE SCALE GENOMIC DNA]</scope>
    <source>
        <strain evidence="2 3">1A</strain>
    </source>
</reference>
<organism evidence="2 3">
    <name type="scientific">Ligilactobacillus saerimneri</name>
    <dbReference type="NCBI Taxonomy" id="228229"/>
    <lineage>
        <taxon>Bacteria</taxon>
        <taxon>Bacillati</taxon>
        <taxon>Bacillota</taxon>
        <taxon>Bacilli</taxon>
        <taxon>Lactobacillales</taxon>
        <taxon>Lactobacillaceae</taxon>
        <taxon>Ligilactobacillus</taxon>
    </lineage>
</organism>
<proteinExistence type="predicted"/>
<dbReference type="Proteomes" id="UP000510886">
    <property type="component" value="Chromosome"/>
</dbReference>
<evidence type="ECO:0000313" key="3">
    <source>
        <dbReference type="Proteomes" id="UP000510886"/>
    </source>
</evidence>
<evidence type="ECO:0000259" key="1">
    <source>
        <dbReference type="Pfam" id="PF21758"/>
    </source>
</evidence>
<dbReference type="InterPro" id="IPR048844">
    <property type="entry name" value="LpdD_chaperone-like"/>
</dbReference>
<dbReference type="Pfam" id="PF21758">
    <property type="entry name" value="PAC_bac"/>
    <property type="match status" value="1"/>
</dbReference>
<dbReference type="EMBL" id="CP047418">
    <property type="protein sequence ID" value="QLL78477.1"/>
    <property type="molecule type" value="Genomic_DNA"/>
</dbReference>
<name>A0A7H9EMG0_9LACO</name>
<gene>
    <name evidence="2" type="ORF">GTO87_07720</name>
</gene>
<accession>A0A7H9EMG0</accession>
<dbReference type="KEGG" id="lsw:GTO87_07720"/>
<evidence type="ECO:0000313" key="2">
    <source>
        <dbReference type="EMBL" id="QLL78477.1"/>
    </source>
</evidence>